<dbReference type="SMART" id="SM00285">
    <property type="entry name" value="PBD"/>
    <property type="match status" value="1"/>
</dbReference>
<evidence type="ECO:0000259" key="12">
    <source>
        <dbReference type="PROSITE" id="PS50011"/>
    </source>
</evidence>
<dbReference type="Ensembl" id="ENSPMGT00000014747.1">
    <property type="protein sequence ID" value="ENSPMGP00000013814.1"/>
    <property type="gene ID" value="ENSPMGG00000011358.1"/>
</dbReference>
<evidence type="ECO:0000256" key="9">
    <source>
        <dbReference type="ARBA" id="ARBA00022842"/>
    </source>
</evidence>
<comment type="cofactor">
    <cofactor evidence="1">
        <name>Mg(2+)</name>
        <dbReference type="ChEBI" id="CHEBI:18420"/>
    </cofactor>
</comment>
<feature type="binding site" evidence="10">
    <location>
        <position position="421"/>
    </location>
    <ligand>
        <name>ATP</name>
        <dbReference type="ChEBI" id="CHEBI:30616"/>
    </ligand>
</feature>
<dbReference type="Gene3D" id="1.10.510.10">
    <property type="entry name" value="Transferase(Phosphotransferase) domain 1"/>
    <property type="match status" value="1"/>
</dbReference>
<reference evidence="14" key="1">
    <citation type="submission" date="2025-08" db="UniProtKB">
        <authorList>
            <consortium name="Ensembl"/>
        </authorList>
    </citation>
    <scope>IDENTIFICATION</scope>
</reference>
<dbReference type="FunFam" id="3.30.200.20:FF:000141">
    <property type="entry name" value="Non-specific serine/threonine protein kinase"/>
    <property type="match status" value="1"/>
</dbReference>
<evidence type="ECO:0000256" key="8">
    <source>
        <dbReference type="ARBA" id="ARBA00022840"/>
    </source>
</evidence>
<evidence type="ECO:0000256" key="2">
    <source>
        <dbReference type="ARBA" id="ARBA00012513"/>
    </source>
</evidence>
<evidence type="ECO:0000256" key="11">
    <source>
        <dbReference type="SAM" id="MobiDB-lite"/>
    </source>
</evidence>
<dbReference type="InterPro" id="IPR000095">
    <property type="entry name" value="CRIB_dom"/>
</dbReference>
<dbReference type="SUPFAM" id="SSF56112">
    <property type="entry name" value="Protein kinase-like (PK-like)"/>
    <property type="match status" value="1"/>
</dbReference>
<evidence type="ECO:0000313" key="14">
    <source>
        <dbReference type="Ensembl" id="ENSPMGP00000013814.1"/>
    </source>
</evidence>
<dbReference type="Pfam" id="PF00786">
    <property type="entry name" value="PBD"/>
    <property type="match status" value="1"/>
</dbReference>
<evidence type="ECO:0000256" key="1">
    <source>
        <dbReference type="ARBA" id="ARBA00001946"/>
    </source>
</evidence>
<keyword evidence="4" id="KW-0808">Transferase</keyword>
<evidence type="ECO:0000256" key="7">
    <source>
        <dbReference type="ARBA" id="ARBA00022777"/>
    </source>
</evidence>
<feature type="compositionally biased region" description="Low complexity" evidence="11">
    <location>
        <begin position="96"/>
        <end position="106"/>
    </location>
</feature>
<organism evidence="14 15">
    <name type="scientific">Periophthalmus magnuspinnatus</name>
    <dbReference type="NCBI Taxonomy" id="409849"/>
    <lineage>
        <taxon>Eukaryota</taxon>
        <taxon>Metazoa</taxon>
        <taxon>Chordata</taxon>
        <taxon>Craniata</taxon>
        <taxon>Vertebrata</taxon>
        <taxon>Euteleostomi</taxon>
        <taxon>Actinopterygii</taxon>
        <taxon>Neopterygii</taxon>
        <taxon>Teleostei</taxon>
        <taxon>Neoteleostei</taxon>
        <taxon>Acanthomorphata</taxon>
        <taxon>Gobiaria</taxon>
        <taxon>Gobiiformes</taxon>
        <taxon>Gobioidei</taxon>
        <taxon>Gobiidae</taxon>
        <taxon>Oxudercinae</taxon>
        <taxon>Periophthalmus</taxon>
    </lineage>
</organism>
<evidence type="ECO:0000256" key="6">
    <source>
        <dbReference type="ARBA" id="ARBA00022741"/>
    </source>
</evidence>
<feature type="region of interest" description="Disordered" evidence="11">
    <location>
        <begin position="316"/>
        <end position="371"/>
    </location>
</feature>
<feature type="compositionally biased region" description="Polar residues" evidence="11">
    <location>
        <begin position="337"/>
        <end position="347"/>
    </location>
</feature>
<dbReference type="InterPro" id="IPR000719">
    <property type="entry name" value="Prot_kinase_dom"/>
</dbReference>
<feature type="region of interest" description="Disordered" evidence="11">
    <location>
        <begin position="249"/>
        <end position="284"/>
    </location>
</feature>
<feature type="region of interest" description="Disordered" evidence="11">
    <location>
        <begin position="96"/>
        <end position="124"/>
    </location>
</feature>
<dbReference type="Gene3D" id="3.30.200.20">
    <property type="entry name" value="Phosphorylase Kinase, domain 1"/>
    <property type="match status" value="1"/>
</dbReference>
<dbReference type="PROSITE" id="PS00107">
    <property type="entry name" value="PROTEIN_KINASE_ATP"/>
    <property type="match status" value="1"/>
</dbReference>
<evidence type="ECO:0000313" key="15">
    <source>
        <dbReference type="Proteomes" id="UP000261520"/>
    </source>
</evidence>
<dbReference type="GO" id="GO:0046872">
    <property type="term" value="F:metal ion binding"/>
    <property type="evidence" value="ECO:0007669"/>
    <property type="project" value="UniProtKB-KW"/>
</dbReference>
<dbReference type="PANTHER" id="PTHR45832">
    <property type="entry name" value="SERINE/THREONINE-PROTEIN KINASE SAMKA-RELATED-RELATED"/>
    <property type="match status" value="1"/>
</dbReference>
<keyword evidence="8 10" id="KW-0067">ATP-binding</keyword>
<name>A0A3B4AB09_9GOBI</name>
<dbReference type="PANTHER" id="PTHR45832:SF3">
    <property type="entry name" value="NON-SPECIFIC SERINE_THREONINE PROTEIN KINASE"/>
    <property type="match status" value="1"/>
</dbReference>
<keyword evidence="15" id="KW-1185">Reference proteome</keyword>
<feature type="domain" description="Protein kinase" evidence="12">
    <location>
        <begin position="392"/>
        <end position="656"/>
    </location>
</feature>
<evidence type="ECO:0000256" key="5">
    <source>
        <dbReference type="ARBA" id="ARBA00022723"/>
    </source>
</evidence>
<dbReference type="FunFam" id="1.10.510.10:FF:000768">
    <property type="entry name" value="Non-specific serine/threonine protein kinase"/>
    <property type="match status" value="1"/>
</dbReference>
<dbReference type="InterPro" id="IPR017441">
    <property type="entry name" value="Protein_kinase_ATP_BS"/>
</dbReference>
<proteinExistence type="predicted"/>
<keyword evidence="5" id="KW-0479">Metal-binding</keyword>
<evidence type="ECO:0000256" key="4">
    <source>
        <dbReference type="ARBA" id="ARBA00022679"/>
    </source>
</evidence>
<dbReference type="Gene3D" id="3.90.810.10">
    <property type="entry name" value="CRIB domain"/>
    <property type="match status" value="1"/>
</dbReference>
<dbReference type="EC" id="2.7.11.1" evidence="2"/>
<feature type="domain" description="CRIB" evidence="13">
    <location>
        <begin position="12"/>
        <end position="25"/>
    </location>
</feature>
<dbReference type="GO" id="GO:0005524">
    <property type="term" value="F:ATP binding"/>
    <property type="evidence" value="ECO:0007669"/>
    <property type="project" value="UniProtKB-UniRule"/>
</dbReference>
<dbReference type="Pfam" id="PF00069">
    <property type="entry name" value="Pkinase"/>
    <property type="match status" value="1"/>
</dbReference>
<dbReference type="PROSITE" id="PS50011">
    <property type="entry name" value="PROTEIN_KINASE_DOM"/>
    <property type="match status" value="1"/>
</dbReference>
<dbReference type="InterPro" id="IPR036936">
    <property type="entry name" value="CRIB_dom_sf"/>
</dbReference>
<dbReference type="InterPro" id="IPR051931">
    <property type="entry name" value="PAK3-like"/>
</dbReference>
<dbReference type="InterPro" id="IPR033923">
    <property type="entry name" value="PAK_BD"/>
</dbReference>
<sequence length="664" mass="74228">MFRKKKKKRPEISAPKNFEHRVHTSFDVKRGCFVGLPMQWHSLIENLRRPRPVVDPSRITEVELRPKKTIVRGSMIGHGDYISAMINDMSRLSVTSSNSLRKSSPSNRKRAQSLGRLGEENEGDTYQYESLTQDEDDDNDAQDQWRDRARNIHSETNTPYLGMKKSITLQPNGILPKAKSTYEVSIPHEGPQLPQTQSIQAPSHTAYMSADMGSPQERVIWKRDIPLPRGLPPPLRPVACFYNPGMIVQQPPQHPEQDTSELRPAPPMYMHPQNSPGRPFSSYDLKTSVRYHSGFLPTGTSSPLVGCGIRPQRTVHSGCPNPPYPLQDSPSQPRPSPTGSLATSPPGTCSPAFRVPQHPSPRPPPDPPKVTHEQFKAALQMVVDKGDPRSYLENFVKIGEGSTGVVCIATEKHSGRQVAVKMMDLRRQQRRELLFNEVVIMRDYQHRNVVEMFKSALVEEELWVIMEYLQGGALTNIVSETRLTEEQIATVCEAVLQALAYLHSQGVIHRDIKSDSILLTLDGRVKLSDFGFCAQISKDIPKRKSLVGTPYWMAPEVISKSPYGTEVDVWSMGIMVVEMVDGEPPYFSETPVAAMKRLRDEPAPSVRNVNQISPVLKDFLDRMLTRDPLERASATVRLTSVPGPAGGAVPQTHVPLEIKSCCPT</sequence>
<accession>A0A3B4AB09</accession>
<dbReference type="PROSITE" id="PS50108">
    <property type="entry name" value="CRIB"/>
    <property type="match status" value="1"/>
</dbReference>
<reference evidence="14" key="2">
    <citation type="submission" date="2025-09" db="UniProtKB">
        <authorList>
            <consortium name="Ensembl"/>
        </authorList>
    </citation>
    <scope>IDENTIFICATION</scope>
</reference>
<keyword evidence="9" id="KW-0460">Magnesium</keyword>
<keyword evidence="7" id="KW-0418">Kinase</keyword>
<keyword evidence="3" id="KW-0723">Serine/threonine-protein kinase</keyword>
<keyword evidence="6 10" id="KW-0547">Nucleotide-binding</keyword>
<dbReference type="STRING" id="409849.ENSPMGP00000013814"/>
<protein>
    <recommendedName>
        <fullName evidence="2">non-specific serine/threonine protein kinase</fullName>
        <ecNumber evidence="2">2.7.11.1</ecNumber>
    </recommendedName>
</protein>
<evidence type="ECO:0000256" key="3">
    <source>
        <dbReference type="ARBA" id="ARBA00022527"/>
    </source>
</evidence>
<dbReference type="AlphaFoldDB" id="A0A3B4AB09"/>
<dbReference type="FunFam" id="3.90.810.10:FF:000002">
    <property type="entry name" value="Non-specific serine/threonine protein kinase"/>
    <property type="match status" value="1"/>
</dbReference>
<feature type="compositionally biased region" description="Pro residues" evidence="11">
    <location>
        <begin position="358"/>
        <end position="368"/>
    </location>
</feature>
<dbReference type="CDD" id="cd01093">
    <property type="entry name" value="CRIB_PAK_like"/>
    <property type="match status" value="1"/>
</dbReference>
<evidence type="ECO:0000256" key="10">
    <source>
        <dbReference type="PROSITE-ProRule" id="PRU10141"/>
    </source>
</evidence>
<dbReference type="InterPro" id="IPR011009">
    <property type="entry name" value="Kinase-like_dom_sf"/>
</dbReference>
<evidence type="ECO:0000259" key="13">
    <source>
        <dbReference type="PROSITE" id="PS50108"/>
    </source>
</evidence>
<dbReference type="GO" id="GO:0004674">
    <property type="term" value="F:protein serine/threonine kinase activity"/>
    <property type="evidence" value="ECO:0007669"/>
    <property type="project" value="UniProtKB-KW"/>
</dbReference>
<dbReference type="Proteomes" id="UP000261520">
    <property type="component" value="Unplaced"/>
</dbReference>